<feature type="region of interest" description="Disordered" evidence="6">
    <location>
        <begin position="1"/>
        <end position="21"/>
    </location>
</feature>
<dbReference type="PANTHER" id="PTHR43161">
    <property type="entry name" value="SORBITOL DEHYDROGENASE"/>
    <property type="match status" value="1"/>
</dbReference>
<evidence type="ECO:0000256" key="5">
    <source>
        <dbReference type="ARBA" id="ARBA00023002"/>
    </source>
</evidence>
<dbReference type="InterPro" id="IPR011032">
    <property type="entry name" value="GroES-like_sf"/>
</dbReference>
<evidence type="ECO:0000259" key="7">
    <source>
        <dbReference type="Pfam" id="PF00107"/>
    </source>
</evidence>
<evidence type="ECO:0008006" key="11">
    <source>
        <dbReference type="Google" id="ProtNLM"/>
    </source>
</evidence>
<keyword evidence="10" id="KW-1185">Reference proteome</keyword>
<evidence type="ECO:0000259" key="8">
    <source>
        <dbReference type="Pfam" id="PF08240"/>
    </source>
</evidence>
<dbReference type="Gene3D" id="3.90.180.10">
    <property type="entry name" value="Medium-chain alcohol dehydrogenases, catalytic domain"/>
    <property type="match status" value="1"/>
</dbReference>
<evidence type="ECO:0000313" key="9">
    <source>
        <dbReference type="EMBL" id="GGR41683.1"/>
    </source>
</evidence>
<sequence>MRAVVAHGAGDLRLEERPVPTPGPGEVAVDIRYGGICGSDLHYWRHGAVGEFRLREPLVLGHEIVGRVREAGPGTQAPPPGTPVAVHPLASCGRCRQCRAGRRNTCLDTGYLGSAARHPHVQGGFADVLVVPAERVLALPEGLDLRLAAVAEPAAVAWHAVRQAGDVRDRRVLVTGAGPIGCLVVAALRAAGAAEITVTDVHEAPLAVAKQVGATSAVRVDTGAADGLDDLAADIAVESSGNPAGLRTCVYGVDRGGLVVGLGLLPPGDTPVAANTLITRELRLVGSFRFDVELSEVLRALADGRLPVEPVITSVLPVTQPQEAFELAADPARSCKVLLDFGEPGAASSGRPPGPPTAHTRHLGPAGRGAGPGQPALSRLTQRPEAAANRSSASHPRLPGRTPFPPPPGSRGPAAALPGAAAPGADGPRSSADHFRNAFPLSGLPAASSPTGRVRRPGPGPNARDTTTERSSACPAPPPAAPA</sequence>
<keyword evidence="3" id="KW-0479">Metal-binding</keyword>
<proteinExistence type="inferred from homology"/>
<evidence type="ECO:0000256" key="1">
    <source>
        <dbReference type="ARBA" id="ARBA00001947"/>
    </source>
</evidence>
<comment type="caution">
    <text evidence="9">The sequence shown here is derived from an EMBL/GenBank/DDBJ whole genome shotgun (WGS) entry which is preliminary data.</text>
</comment>
<comment type="cofactor">
    <cofactor evidence="1">
        <name>Zn(2+)</name>
        <dbReference type="ChEBI" id="CHEBI:29105"/>
    </cofactor>
</comment>
<gene>
    <name evidence="9" type="ORF">GCM10010251_68000</name>
</gene>
<feature type="domain" description="Alcohol dehydrogenase-like N-terminal" evidence="8">
    <location>
        <begin position="23"/>
        <end position="141"/>
    </location>
</feature>
<dbReference type="Proteomes" id="UP000658320">
    <property type="component" value="Unassembled WGS sequence"/>
</dbReference>
<dbReference type="PANTHER" id="PTHR43161:SF9">
    <property type="entry name" value="SORBITOL DEHYDROGENASE"/>
    <property type="match status" value="1"/>
</dbReference>
<dbReference type="InterPro" id="IPR013154">
    <property type="entry name" value="ADH-like_N"/>
</dbReference>
<comment type="similarity">
    <text evidence="2">Belongs to the zinc-containing alcohol dehydrogenase family.</text>
</comment>
<dbReference type="CDD" id="cd08232">
    <property type="entry name" value="idonate-5-DH"/>
    <property type="match status" value="1"/>
</dbReference>
<dbReference type="Pfam" id="PF00107">
    <property type="entry name" value="ADH_zinc_N"/>
    <property type="match status" value="1"/>
</dbReference>
<dbReference type="GO" id="GO:0016491">
    <property type="term" value="F:oxidoreductase activity"/>
    <property type="evidence" value="ECO:0007669"/>
    <property type="project" value="UniProtKB-KW"/>
</dbReference>
<dbReference type="InterPro" id="IPR036291">
    <property type="entry name" value="NAD(P)-bd_dom_sf"/>
</dbReference>
<dbReference type="EMBL" id="BMSX01000019">
    <property type="protein sequence ID" value="GGR41683.1"/>
    <property type="molecule type" value="Genomic_DNA"/>
</dbReference>
<dbReference type="Gene3D" id="3.40.50.720">
    <property type="entry name" value="NAD(P)-binding Rossmann-like Domain"/>
    <property type="match status" value="1"/>
</dbReference>
<evidence type="ECO:0000256" key="3">
    <source>
        <dbReference type="ARBA" id="ARBA00022723"/>
    </source>
</evidence>
<organism evidence="9 10">
    <name type="scientific">Streptomyces aurantiogriseus</name>
    <dbReference type="NCBI Taxonomy" id="66870"/>
    <lineage>
        <taxon>Bacteria</taxon>
        <taxon>Bacillati</taxon>
        <taxon>Actinomycetota</taxon>
        <taxon>Actinomycetes</taxon>
        <taxon>Kitasatosporales</taxon>
        <taxon>Streptomycetaceae</taxon>
        <taxon>Streptomyces</taxon>
    </lineage>
</organism>
<name>A0A918FIY5_9ACTN</name>
<feature type="region of interest" description="Disordered" evidence="6">
    <location>
        <begin position="343"/>
        <end position="483"/>
    </location>
</feature>
<feature type="domain" description="Alcohol dehydrogenase-like C-terminal" evidence="7">
    <location>
        <begin position="179"/>
        <end position="301"/>
    </location>
</feature>
<evidence type="ECO:0000256" key="2">
    <source>
        <dbReference type="ARBA" id="ARBA00008072"/>
    </source>
</evidence>
<feature type="compositionally biased region" description="Low complexity" evidence="6">
    <location>
        <begin position="411"/>
        <end position="430"/>
    </location>
</feature>
<protein>
    <recommendedName>
        <fullName evidence="11">L-idonate 5-dehydrogenase</fullName>
    </recommendedName>
</protein>
<evidence type="ECO:0000256" key="6">
    <source>
        <dbReference type="SAM" id="MobiDB-lite"/>
    </source>
</evidence>
<dbReference type="Pfam" id="PF08240">
    <property type="entry name" value="ADH_N"/>
    <property type="match status" value="1"/>
</dbReference>
<dbReference type="SUPFAM" id="SSF50129">
    <property type="entry name" value="GroES-like"/>
    <property type="match status" value="1"/>
</dbReference>
<dbReference type="AlphaFoldDB" id="A0A918FIY5"/>
<reference evidence="9" key="2">
    <citation type="submission" date="2020-09" db="EMBL/GenBank/DDBJ databases">
        <authorList>
            <person name="Sun Q."/>
            <person name="Ohkuma M."/>
        </authorList>
    </citation>
    <scope>NUCLEOTIDE SEQUENCE</scope>
    <source>
        <strain evidence="9">JCM 4346</strain>
    </source>
</reference>
<reference evidence="9" key="1">
    <citation type="journal article" date="2014" name="Int. J. Syst. Evol. Microbiol.">
        <title>Complete genome sequence of Corynebacterium casei LMG S-19264T (=DSM 44701T), isolated from a smear-ripened cheese.</title>
        <authorList>
            <consortium name="US DOE Joint Genome Institute (JGI-PGF)"/>
            <person name="Walter F."/>
            <person name="Albersmeier A."/>
            <person name="Kalinowski J."/>
            <person name="Ruckert C."/>
        </authorList>
    </citation>
    <scope>NUCLEOTIDE SEQUENCE</scope>
    <source>
        <strain evidence="9">JCM 4346</strain>
    </source>
</reference>
<dbReference type="SUPFAM" id="SSF51735">
    <property type="entry name" value="NAD(P)-binding Rossmann-fold domains"/>
    <property type="match status" value="1"/>
</dbReference>
<accession>A0A918FIY5</accession>
<keyword evidence="4" id="KW-0862">Zinc</keyword>
<evidence type="ECO:0000256" key="4">
    <source>
        <dbReference type="ARBA" id="ARBA00022833"/>
    </source>
</evidence>
<dbReference type="InterPro" id="IPR013149">
    <property type="entry name" value="ADH-like_C"/>
</dbReference>
<evidence type="ECO:0000313" key="10">
    <source>
        <dbReference type="Proteomes" id="UP000658320"/>
    </source>
</evidence>
<dbReference type="GO" id="GO:0046872">
    <property type="term" value="F:metal ion binding"/>
    <property type="evidence" value="ECO:0007669"/>
    <property type="project" value="UniProtKB-KW"/>
</dbReference>
<keyword evidence="5" id="KW-0560">Oxidoreductase</keyword>